<feature type="binding site" evidence="8">
    <location>
        <position position="55"/>
    </location>
    <ligand>
        <name>Zn(2+)</name>
        <dbReference type="ChEBI" id="CHEBI:29105"/>
    </ligand>
</feature>
<dbReference type="PANTHER" id="PTHR11002">
    <property type="entry name" value="CARBONIC ANHYDRASE"/>
    <property type="match status" value="1"/>
</dbReference>
<keyword evidence="10" id="KW-1185">Reference proteome</keyword>
<keyword evidence="3 8" id="KW-0479">Metal-binding</keyword>
<comment type="similarity">
    <text evidence="1">Belongs to the beta-class carbonic anhydrase family.</text>
</comment>
<evidence type="ECO:0000256" key="4">
    <source>
        <dbReference type="ARBA" id="ARBA00022833"/>
    </source>
</evidence>
<evidence type="ECO:0000256" key="2">
    <source>
        <dbReference type="ARBA" id="ARBA00012925"/>
    </source>
</evidence>
<proteinExistence type="inferred from homology"/>
<evidence type="ECO:0000256" key="8">
    <source>
        <dbReference type="PIRSR" id="PIRSR601765-1"/>
    </source>
</evidence>
<dbReference type="OrthoDB" id="9797527at2"/>
<dbReference type="GO" id="GO:0008270">
    <property type="term" value="F:zinc ion binding"/>
    <property type="evidence" value="ECO:0007669"/>
    <property type="project" value="InterPro"/>
</dbReference>
<keyword evidence="4 8" id="KW-0862">Zinc</keyword>
<comment type="function">
    <text evidence="6">Catalyzes the reversible hydration of carbon dioxide to form bicarbonate.</text>
</comment>
<accession>A0A7K1LIE6</accession>
<dbReference type="PANTHER" id="PTHR11002:SF79">
    <property type="entry name" value="CARBONIC ANHYDRASE 2"/>
    <property type="match status" value="1"/>
</dbReference>
<dbReference type="EC" id="4.2.1.1" evidence="2"/>
<dbReference type="InterPro" id="IPR001765">
    <property type="entry name" value="Carbonic_anhydrase"/>
</dbReference>
<sequence>MSDSQARITPQEAWKRLADGNARFVEGRPNHPNQDATRRESLAEGQNPFAVIFGCSDSRLAAEIIFDLGLGDTFVVRTAGQVLSSASLGSLEYSVAELDVPLMVVLGHDSCGAVTAASQSYDSGEMPPGFVRNLVEEIMPAVVETRRSAGDDDASLADMVRTNTRQVAERMIDQSKIISAAVEENRTAVVGMFYNLRDGKAELVFSSHDLDS</sequence>
<evidence type="ECO:0000256" key="3">
    <source>
        <dbReference type="ARBA" id="ARBA00022723"/>
    </source>
</evidence>
<dbReference type="PROSITE" id="PS00704">
    <property type="entry name" value="PROK_CO2_ANHYDRASE_1"/>
    <property type="match status" value="1"/>
</dbReference>
<comment type="caution">
    <text evidence="9">The sequence shown here is derived from an EMBL/GenBank/DDBJ whole genome shotgun (WGS) entry which is preliminary data.</text>
</comment>
<dbReference type="RefSeq" id="WP_129315062.1">
    <property type="nucleotide sequence ID" value="NZ_CP197643.1"/>
</dbReference>
<dbReference type="Pfam" id="PF00484">
    <property type="entry name" value="Pro_CA"/>
    <property type="match status" value="1"/>
</dbReference>
<dbReference type="AlphaFoldDB" id="A0A7K1LIE6"/>
<dbReference type="EMBL" id="WOGT01000003">
    <property type="protein sequence ID" value="MUN54946.1"/>
    <property type="molecule type" value="Genomic_DNA"/>
</dbReference>
<dbReference type="GO" id="GO:0004089">
    <property type="term" value="F:carbonate dehydratase activity"/>
    <property type="evidence" value="ECO:0007669"/>
    <property type="project" value="UniProtKB-EC"/>
</dbReference>
<evidence type="ECO:0000256" key="7">
    <source>
        <dbReference type="ARBA" id="ARBA00048348"/>
    </source>
</evidence>
<dbReference type="CDD" id="cd03378">
    <property type="entry name" value="beta_CA_cladeC"/>
    <property type="match status" value="1"/>
</dbReference>
<organism evidence="9 10">
    <name type="scientific">Rothia koreensis</name>
    <dbReference type="NCBI Taxonomy" id="592378"/>
    <lineage>
        <taxon>Bacteria</taxon>
        <taxon>Bacillati</taxon>
        <taxon>Actinomycetota</taxon>
        <taxon>Actinomycetes</taxon>
        <taxon>Micrococcales</taxon>
        <taxon>Micrococcaceae</taxon>
        <taxon>Rothia</taxon>
    </lineage>
</organism>
<comment type="cofactor">
    <cofactor evidence="8">
        <name>Zn(2+)</name>
        <dbReference type="ChEBI" id="CHEBI:29105"/>
    </cofactor>
    <text evidence="8">Binds 1 zinc ion per subunit.</text>
</comment>
<dbReference type="Proteomes" id="UP000462152">
    <property type="component" value="Unassembled WGS sequence"/>
</dbReference>
<dbReference type="SUPFAM" id="SSF53056">
    <property type="entry name" value="beta-carbonic anhydrase, cab"/>
    <property type="match status" value="1"/>
</dbReference>
<feature type="binding site" evidence="8">
    <location>
        <position position="111"/>
    </location>
    <ligand>
        <name>Zn(2+)</name>
        <dbReference type="ChEBI" id="CHEBI:29105"/>
    </ligand>
</feature>
<dbReference type="Gene3D" id="3.40.1050.10">
    <property type="entry name" value="Carbonic anhydrase"/>
    <property type="match status" value="1"/>
</dbReference>
<evidence type="ECO:0000313" key="9">
    <source>
        <dbReference type="EMBL" id="MUN54946.1"/>
    </source>
</evidence>
<name>A0A7K1LIE6_9MICC</name>
<dbReference type="GO" id="GO:0015976">
    <property type="term" value="P:carbon utilization"/>
    <property type="evidence" value="ECO:0007669"/>
    <property type="project" value="InterPro"/>
</dbReference>
<reference evidence="9 10" key="1">
    <citation type="submission" date="2019-12" db="EMBL/GenBank/DDBJ databases">
        <authorList>
            <person name="Li J."/>
            <person name="Shi Y."/>
            <person name="Xu G."/>
            <person name="Xiao D."/>
            <person name="Ran X."/>
        </authorList>
    </citation>
    <scope>NUCLEOTIDE SEQUENCE [LARGE SCALE GENOMIC DNA]</scope>
    <source>
        <strain evidence="9 10">JCM 15915</strain>
    </source>
</reference>
<dbReference type="InterPro" id="IPR015892">
    <property type="entry name" value="Carbonic_anhydrase_CS"/>
</dbReference>
<evidence type="ECO:0000313" key="10">
    <source>
        <dbReference type="Proteomes" id="UP000462152"/>
    </source>
</evidence>
<feature type="binding site" evidence="8">
    <location>
        <position position="57"/>
    </location>
    <ligand>
        <name>Zn(2+)</name>
        <dbReference type="ChEBI" id="CHEBI:29105"/>
    </ligand>
</feature>
<dbReference type="InterPro" id="IPR036874">
    <property type="entry name" value="Carbonic_anhydrase_sf"/>
</dbReference>
<dbReference type="FunFam" id="3.40.1050.10:FF:000006">
    <property type="entry name" value="Carbonic anhydrase"/>
    <property type="match status" value="1"/>
</dbReference>
<feature type="binding site" evidence="8">
    <location>
        <position position="108"/>
    </location>
    <ligand>
        <name>Zn(2+)</name>
        <dbReference type="ChEBI" id="CHEBI:29105"/>
    </ligand>
</feature>
<keyword evidence="5" id="KW-0456">Lyase</keyword>
<evidence type="ECO:0000256" key="5">
    <source>
        <dbReference type="ARBA" id="ARBA00023239"/>
    </source>
</evidence>
<gene>
    <name evidence="9" type="ORF">GMA10_06930</name>
</gene>
<dbReference type="SMART" id="SM00947">
    <property type="entry name" value="Pro_CA"/>
    <property type="match status" value="1"/>
</dbReference>
<comment type="catalytic activity">
    <reaction evidence="7">
        <text>hydrogencarbonate + H(+) = CO2 + H2O</text>
        <dbReference type="Rhea" id="RHEA:10748"/>
        <dbReference type="ChEBI" id="CHEBI:15377"/>
        <dbReference type="ChEBI" id="CHEBI:15378"/>
        <dbReference type="ChEBI" id="CHEBI:16526"/>
        <dbReference type="ChEBI" id="CHEBI:17544"/>
        <dbReference type="EC" id="4.2.1.1"/>
    </reaction>
</comment>
<evidence type="ECO:0000256" key="6">
    <source>
        <dbReference type="ARBA" id="ARBA00024993"/>
    </source>
</evidence>
<protein>
    <recommendedName>
        <fullName evidence="2">carbonic anhydrase</fullName>
        <ecNumber evidence="2">4.2.1.1</ecNumber>
    </recommendedName>
</protein>
<evidence type="ECO:0000256" key="1">
    <source>
        <dbReference type="ARBA" id="ARBA00006217"/>
    </source>
</evidence>